<evidence type="ECO:0000313" key="13">
    <source>
        <dbReference type="EMBL" id="ADE19969.1"/>
    </source>
</evidence>
<dbReference type="PROSITE" id="PS50928">
    <property type="entry name" value="ABC_TM1"/>
    <property type="match status" value="1"/>
</dbReference>
<dbReference type="eggNOG" id="COG1173">
    <property type="taxonomic scope" value="Bacteria"/>
</dbReference>
<feature type="transmembrane region" description="Helical" evidence="10">
    <location>
        <begin position="75"/>
        <end position="94"/>
    </location>
</feature>
<evidence type="ECO:0000256" key="2">
    <source>
        <dbReference type="ARBA" id="ARBA00022448"/>
    </source>
</evidence>
<feature type="transmembrane region" description="Helical" evidence="10">
    <location>
        <begin position="171"/>
        <end position="190"/>
    </location>
</feature>
<dbReference type="SUPFAM" id="SSF161098">
    <property type="entry name" value="MetI-like"/>
    <property type="match status" value="1"/>
</dbReference>
<feature type="compositionally biased region" description="Basic and acidic residues" evidence="11">
    <location>
        <begin position="1"/>
        <end position="16"/>
    </location>
</feature>
<evidence type="ECO:0000256" key="7">
    <source>
        <dbReference type="ARBA" id="ARBA00022989"/>
    </source>
</evidence>
<evidence type="ECO:0000256" key="3">
    <source>
        <dbReference type="ARBA" id="ARBA00022475"/>
    </source>
</evidence>
<dbReference type="KEGG" id="mcd:MCRO_0344"/>
<keyword evidence="8 10" id="KW-0472">Membrane</keyword>
<dbReference type="RefSeq" id="WP_013054745.1">
    <property type="nucleotide sequence ID" value="NC_014014.1"/>
</dbReference>
<evidence type="ECO:0000256" key="1">
    <source>
        <dbReference type="ARBA" id="ARBA00004651"/>
    </source>
</evidence>
<keyword evidence="7 10" id="KW-1133">Transmembrane helix</keyword>
<feature type="region of interest" description="Disordered" evidence="11">
    <location>
        <begin position="1"/>
        <end position="20"/>
    </location>
</feature>
<evidence type="ECO:0000256" key="8">
    <source>
        <dbReference type="ARBA" id="ARBA00023136"/>
    </source>
</evidence>
<evidence type="ECO:0000256" key="5">
    <source>
        <dbReference type="ARBA" id="ARBA00022856"/>
    </source>
</evidence>
<reference key="2">
    <citation type="submission" date="2010-03" db="EMBL/GenBank/DDBJ databases">
        <authorList>
            <person name="Ma Z."/>
            <person name="Wang X."/>
            <person name="Liu H."/>
        </authorList>
    </citation>
    <scope>NUCLEOTIDE SEQUENCE</scope>
    <source>
        <strain>MP145</strain>
    </source>
</reference>
<keyword evidence="4 10" id="KW-0812">Transmembrane</keyword>
<feature type="transmembrane region" description="Helical" evidence="10">
    <location>
        <begin position="136"/>
        <end position="159"/>
    </location>
</feature>
<dbReference type="GO" id="GO:0015031">
    <property type="term" value="P:protein transport"/>
    <property type="evidence" value="ECO:0007669"/>
    <property type="project" value="UniProtKB-KW"/>
</dbReference>
<sequence length="331" mass="37977">MSFKDYAKNKKDRQESKNNNFDYDLAPNKFIQPLNYKKWEIIGNILEFRETSYMKDHQKPWKEFFYRYSRNKGGIFGFVALFTLLLCAFIIPFFTKDPYSLDPQNPYKTFFTDSHIFGTDQLGRDLWSRLWHGLRYSITLAVVATLIQVTIGLIVGIMMGHFPKFDKVMTFIIKVISNVPSIIVLIVITIVLNPTFWVIVFALTFTSWTGIANQMRSQVLRAKNYEWVAASKILGTPTYKVLLNYLPVVIPLLVTEIVFHIPGVILSETSLAFIGLSIPNTPTLGNLITDGSKIFTTFPRYVLIPSFLLIIVTTSIQLMSSAIQDSLLRQR</sequence>
<evidence type="ECO:0000256" key="4">
    <source>
        <dbReference type="ARBA" id="ARBA00022692"/>
    </source>
</evidence>
<proteinExistence type="inferred from homology"/>
<evidence type="ECO:0000256" key="6">
    <source>
        <dbReference type="ARBA" id="ARBA00022927"/>
    </source>
</evidence>
<dbReference type="PANTHER" id="PTHR43386:SF24">
    <property type="entry name" value="OLIGOPEPTIDE TRANSPORT SYSTEM PERMEASE PROTEIN AMID"/>
    <property type="match status" value="1"/>
</dbReference>
<keyword evidence="2 10" id="KW-0813">Transport</keyword>
<dbReference type="STRING" id="512564.MCRO_0344"/>
<keyword evidence="14" id="KW-1185">Reference proteome</keyword>
<dbReference type="Proteomes" id="UP000001845">
    <property type="component" value="Chromosome"/>
</dbReference>
<dbReference type="Gene3D" id="1.10.3720.10">
    <property type="entry name" value="MetI-like"/>
    <property type="match status" value="1"/>
</dbReference>
<dbReference type="AlphaFoldDB" id="D5E5E0"/>
<name>D5E5E0_MYCCM</name>
<evidence type="ECO:0000313" key="14">
    <source>
        <dbReference type="Proteomes" id="UP000001845"/>
    </source>
</evidence>
<dbReference type="InterPro" id="IPR025966">
    <property type="entry name" value="OppC_N"/>
</dbReference>
<dbReference type="InterPro" id="IPR050366">
    <property type="entry name" value="BP-dependent_transpt_permease"/>
</dbReference>
<dbReference type="HOGENOM" id="CLU_028518_1_0_14"/>
<evidence type="ECO:0000256" key="10">
    <source>
        <dbReference type="RuleBase" id="RU363032"/>
    </source>
</evidence>
<reference evidence="13 14" key="3">
    <citation type="journal article" date="2011" name="J. Bacteriol.">
        <title>Genome sequences of Mycoplasma alligatoris A21JP2T and Mycoplasma crocodyli MP145T.</title>
        <authorList>
            <person name="Brown D.R."/>
            <person name="Farmerie W.G."/>
            <person name="May M."/>
            <person name="Benders G.A."/>
            <person name="Durkin A.S."/>
            <person name="Hlavinka K."/>
            <person name="Hostetler J."/>
            <person name="Jackson J."/>
            <person name="Johnson J."/>
            <person name="Miller R.H."/>
            <person name="Paralanov V."/>
            <person name="Radune D."/>
            <person name="Szczypinski B."/>
            <person name="Glass J.I."/>
        </authorList>
    </citation>
    <scope>NUCLEOTIDE SEQUENCE [LARGE SCALE GENOMIC DNA]</scope>
    <source>
        <strain evidence="14">ATCC 51981 / MP145</strain>
    </source>
</reference>
<feature type="domain" description="ABC transmembrane type-1" evidence="12">
    <location>
        <begin position="134"/>
        <end position="320"/>
    </location>
</feature>
<evidence type="ECO:0000259" key="12">
    <source>
        <dbReference type="PROSITE" id="PS50928"/>
    </source>
</evidence>
<dbReference type="PANTHER" id="PTHR43386">
    <property type="entry name" value="OLIGOPEPTIDE TRANSPORT SYSTEM PERMEASE PROTEIN APPC"/>
    <property type="match status" value="1"/>
</dbReference>
<organism evidence="13 14">
    <name type="scientific">Mycoplasma crocodyli (strain ATCC 51981 / MP145)</name>
    <dbReference type="NCBI Taxonomy" id="512564"/>
    <lineage>
        <taxon>Bacteria</taxon>
        <taxon>Bacillati</taxon>
        <taxon>Mycoplasmatota</taxon>
        <taxon>Mollicutes</taxon>
        <taxon>Mycoplasmataceae</taxon>
        <taxon>Mycoplasma</taxon>
    </lineage>
</organism>
<dbReference type="InterPro" id="IPR000515">
    <property type="entry name" value="MetI-like"/>
</dbReference>
<dbReference type="InterPro" id="IPR035906">
    <property type="entry name" value="MetI-like_sf"/>
</dbReference>
<comment type="subcellular location">
    <subcellularLocation>
        <location evidence="1 10">Cell membrane</location>
        <topology evidence="1 10">Multi-pass membrane protein</topology>
    </subcellularLocation>
</comment>
<dbReference type="GO" id="GO:0005886">
    <property type="term" value="C:plasma membrane"/>
    <property type="evidence" value="ECO:0007669"/>
    <property type="project" value="UniProtKB-SubCell"/>
</dbReference>
<comment type="similarity">
    <text evidence="9">Belongs to the binding-protein-dependent transport system permease family. OppBC subfamily.</text>
</comment>
<gene>
    <name evidence="13" type="primary">oppC_1</name>
    <name evidence="13" type="ordered locus">MCRO_0344</name>
</gene>
<keyword evidence="5" id="KW-0571">Peptide transport</keyword>
<dbReference type="GO" id="GO:0015833">
    <property type="term" value="P:peptide transport"/>
    <property type="evidence" value="ECO:0007669"/>
    <property type="project" value="UniProtKB-KW"/>
</dbReference>
<feature type="transmembrane region" description="Helical" evidence="10">
    <location>
        <begin position="242"/>
        <end position="261"/>
    </location>
</feature>
<feature type="transmembrane region" description="Helical" evidence="10">
    <location>
        <begin position="301"/>
        <end position="323"/>
    </location>
</feature>
<accession>D5E5E0</accession>
<keyword evidence="6" id="KW-0653">Protein transport</keyword>
<feature type="transmembrane region" description="Helical" evidence="10">
    <location>
        <begin position="196"/>
        <end position="213"/>
    </location>
</feature>
<protein>
    <submittedName>
        <fullName evidence="13">Oligopeptide ABC transporter, permease protein OppC</fullName>
    </submittedName>
</protein>
<dbReference type="OrthoDB" id="9797472at2"/>
<reference evidence="14" key="1">
    <citation type="submission" date="2010-03" db="EMBL/GenBank/DDBJ databases">
        <title>The complete genome of Mycoplasma crocodyli MP145.</title>
        <authorList>
            <person name="Glass J.I."/>
            <person name="Durkin A.S."/>
            <person name="Hostetler J."/>
            <person name="Jackson J."/>
            <person name="Johnson J."/>
            <person name="May M.A."/>
            <person name="Paralanov V."/>
            <person name="Radune D."/>
            <person name="Szczypinski B."/>
            <person name="Brown D.R."/>
        </authorList>
    </citation>
    <scope>NUCLEOTIDE SEQUENCE [LARGE SCALE GENOMIC DNA]</scope>
    <source>
        <strain evidence="14">ATCC 51981 / MP145</strain>
    </source>
</reference>
<dbReference type="Pfam" id="PF00528">
    <property type="entry name" value="BPD_transp_1"/>
    <property type="match status" value="1"/>
</dbReference>
<dbReference type="Pfam" id="PF12911">
    <property type="entry name" value="OppC_N"/>
    <property type="match status" value="1"/>
</dbReference>
<keyword evidence="3" id="KW-1003">Cell membrane</keyword>
<dbReference type="EMBL" id="CP001991">
    <property type="protein sequence ID" value="ADE19969.1"/>
    <property type="molecule type" value="Genomic_DNA"/>
</dbReference>
<evidence type="ECO:0000256" key="9">
    <source>
        <dbReference type="ARBA" id="ARBA00024202"/>
    </source>
</evidence>
<evidence type="ECO:0000256" key="11">
    <source>
        <dbReference type="SAM" id="MobiDB-lite"/>
    </source>
</evidence>
<dbReference type="GO" id="GO:0055085">
    <property type="term" value="P:transmembrane transport"/>
    <property type="evidence" value="ECO:0007669"/>
    <property type="project" value="InterPro"/>
</dbReference>